<dbReference type="STRING" id="34691.A0A182XPK1"/>
<protein>
    <submittedName>
        <fullName evidence="1">Uncharacterized protein</fullName>
    </submittedName>
</protein>
<dbReference type="VEuPathDB" id="VectorBase:AQUA011803"/>
<dbReference type="Proteomes" id="UP000076407">
    <property type="component" value="Unassembled WGS sequence"/>
</dbReference>
<evidence type="ECO:0000313" key="1">
    <source>
        <dbReference type="EnsemblMetazoa" id="AQUA011803-PA"/>
    </source>
</evidence>
<name>A0A182XPK1_ANOQN</name>
<keyword evidence="2" id="KW-1185">Reference proteome</keyword>
<dbReference type="EnsemblMetazoa" id="AQUA011803-RA">
    <property type="protein sequence ID" value="AQUA011803-PA"/>
    <property type="gene ID" value="AQUA011803"/>
</dbReference>
<sequence length="60" mass="6920">MSMRRAAGVTKFIKTGVGDKNNYPLYFEKVIYEVDIDENVEINHNFLNHRTSSANTLRNS</sequence>
<evidence type="ECO:0000313" key="2">
    <source>
        <dbReference type="Proteomes" id="UP000076407"/>
    </source>
</evidence>
<organism evidence="1 2">
    <name type="scientific">Anopheles quadriannulatus</name>
    <name type="common">Mosquito</name>
    <dbReference type="NCBI Taxonomy" id="34691"/>
    <lineage>
        <taxon>Eukaryota</taxon>
        <taxon>Metazoa</taxon>
        <taxon>Ecdysozoa</taxon>
        <taxon>Arthropoda</taxon>
        <taxon>Hexapoda</taxon>
        <taxon>Insecta</taxon>
        <taxon>Pterygota</taxon>
        <taxon>Neoptera</taxon>
        <taxon>Endopterygota</taxon>
        <taxon>Diptera</taxon>
        <taxon>Nematocera</taxon>
        <taxon>Culicoidea</taxon>
        <taxon>Culicidae</taxon>
        <taxon>Anophelinae</taxon>
        <taxon>Anopheles</taxon>
    </lineage>
</organism>
<dbReference type="AlphaFoldDB" id="A0A182XPK1"/>
<reference evidence="1" key="1">
    <citation type="submission" date="2020-05" db="UniProtKB">
        <authorList>
            <consortium name="EnsemblMetazoa"/>
        </authorList>
    </citation>
    <scope>IDENTIFICATION</scope>
    <source>
        <strain evidence="1">SANGQUA</strain>
    </source>
</reference>
<accession>A0A182XPK1</accession>
<proteinExistence type="predicted"/>